<dbReference type="Proteomes" id="UP000188586">
    <property type="component" value="Unassembled WGS sequence"/>
</dbReference>
<dbReference type="GO" id="GO:0003677">
    <property type="term" value="F:DNA binding"/>
    <property type="evidence" value="ECO:0007669"/>
    <property type="project" value="InterPro"/>
</dbReference>
<protein>
    <recommendedName>
        <fullName evidence="1">Resolvase HTH domain-containing protein</fullName>
    </recommendedName>
</protein>
<accession>A0A1V3SVR6</accession>
<evidence type="ECO:0000313" key="2">
    <source>
        <dbReference type="EMBL" id="OOH72966.1"/>
    </source>
</evidence>
<reference evidence="2 3" key="1">
    <citation type="submission" date="2016-11" db="EMBL/GenBank/DDBJ databases">
        <title>Comparative genomics of co-occurring bacteria in distinct bioleaching systems unravels niche-specific adaptation.</title>
        <authorList>
            <person name="Zhang X."/>
            <person name="Liu X."/>
            <person name="Yin H."/>
        </authorList>
    </citation>
    <scope>NUCLEOTIDE SEQUENCE [LARGE SCALE GENOMIC DNA]</scope>
    <source>
        <strain evidence="2 3">DX</strain>
    </source>
</reference>
<dbReference type="Pfam" id="PF02796">
    <property type="entry name" value="HTH_7"/>
    <property type="match status" value="1"/>
</dbReference>
<comment type="caution">
    <text evidence="2">The sequence shown here is derived from an EMBL/GenBank/DDBJ whole genome shotgun (WGS) entry which is preliminary data.</text>
</comment>
<evidence type="ECO:0000313" key="3">
    <source>
        <dbReference type="Proteomes" id="UP000188586"/>
    </source>
</evidence>
<dbReference type="GO" id="GO:0000150">
    <property type="term" value="F:DNA strand exchange activity"/>
    <property type="evidence" value="ECO:0007669"/>
    <property type="project" value="InterPro"/>
</dbReference>
<evidence type="ECO:0000259" key="1">
    <source>
        <dbReference type="Pfam" id="PF02796"/>
    </source>
</evidence>
<name>A0A1V3SVR6_9BACT</name>
<organism evidence="2 3">
    <name type="scientific">Leptospirillum ferriphilum</name>
    <dbReference type="NCBI Taxonomy" id="178606"/>
    <lineage>
        <taxon>Bacteria</taxon>
        <taxon>Pseudomonadati</taxon>
        <taxon>Nitrospirota</taxon>
        <taxon>Nitrospiria</taxon>
        <taxon>Nitrospirales</taxon>
        <taxon>Nitrospiraceae</taxon>
        <taxon>Leptospirillum</taxon>
    </lineage>
</organism>
<dbReference type="AlphaFoldDB" id="A0A1V3SVR6"/>
<feature type="domain" description="Resolvase HTH" evidence="1">
    <location>
        <begin position="323"/>
        <end position="359"/>
    </location>
</feature>
<dbReference type="EMBL" id="MPOJ01000010">
    <property type="protein sequence ID" value="OOH72966.1"/>
    <property type="molecule type" value="Genomic_DNA"/>
</dbReference>
<dbReference type="Gene3D" id="1.10.10.60">
    <property type="entry name" value="Homeodomain-like"/>
    <property type="match status" value="1"/>
</dbReference>
<dbReference type="InterPro" id="IPR006120">
    <property type="entry name" value="Resolvase_HTH_dom"/>
</dbReference>
<proteinExistence type="predicted"/>
<gene>
    <name evidence="2" type="ORF">BOX24_06210</name>
</gene>
<sequence>MSEDIQEFFRASGYPDVTFLFDPTVAQACQDLVYDLLVDKKMIGRSRNTHDLLVKAVEKHLDMLPPVQKAVENWLIALFNRPKTEYRLSRELSNDYEGSPRLMSQWLLSAAPPLLFNLVDFLIYVEDDLESAINEKKTKQTLEKIPRFASCSFCWRGVDSPHQYCSHHSRVDHPAVYTRFLAHLKRLGVWVKKSDRATPGSDTPYYRRTGPGLSGGRIYIHRPEEFRWTDPSAPSVIQAEMPKAAMRMEETRCWDALKEGLPNFFEKALVAFDSESRKERDLLIEYPRPTNNVLWNILERYELYSRWWNDHPFPGRGKERSRHSKAREHQVQKYLSEGLSKTEIAKRTGLSRQAIYKIIERIEPKK</sequence>